<evidence type="ECO:0000313" key="4">
    <source>
        <dbReference type="Proteomes" id="UP000031623"/>
    </source>
</evidence>
<name>A0A090AN85_9GAMM</name>
<reference evidence="3 4" key="1">
    <citation type="journal article" date="2014" name="ISME J.">
        <title>Ecophysiology of Thioploca ingrica as revealed by the complete genome sequence supplemented with proteomic evidence.</title>
        <authorList>
            <person name="Kojima H."/>
            <person name="Ogura Y."/>
            <person name="Yamamoto N."/>
            <person name="Togashi T."/>
            <person name="Mori H."/>
            <person name="Watanabe T."/>
            <person name="Nemoto F."/>
            <person name="Kurokawa K."/>
            <person name="Hayashi T."/>
            <person name="Fukui M."/>
        </authorList>
    </citation>
    <scope>NUCLEOTIDE SEQUENCE [LARGE SCALE GENOMIC DNA]</scope>
</reference>
<dbReference type="HOGENOM" id="CLU_015320_4_1_6"/>
<keyword evidence="4" id="KW-1185">Reference proteome</keyword>
<dbReference type="InterPro" id="IPR007461">
    <property type="entry name" value="Ysc84_actin-binding"/>
</dbReference>
<dbReference type="Proteomes" id="UP000031623">
    <property type="component" value="Chromosome"/>
</dbReference>
<dbReference type="EMBL" id="AP014633">
    <property type="protein sequence ID" value="BAP57542.1"/>
    <property type="molecule type" value="Genomic_DNA"/>
</dbReference>
<dbReference type="STRING" id="40754.THII_3245"/>
<sequence length="256" mass="27295">MNLISSLWLGKERPIHFYYLTLWLMVLGFSGCATLSGNGADSTSNLTDKKVAIETVNTRIEKSTIVLEEMIQSSDKAIPSSLLRAAEALIVIPDMFKIGFGIGANLGQGIAMVRQDDRTWSSPVMISMGGGSLGLQIGAKETDIILVFKNRQGLENLVTGSMTLSADLGIAAGPVGVATEAGADSQFNSEIYSYSRSKGLFAGVSLKGQKIEVDESANLSLYGKVVNVADIFANRVSATSLNVVNNLKNELRKLSP</sequence>
<evidence type="ECO:0000259" key="2">
    <source>
        <dbReference type="Pfam" id="PF04366"/>
    </source>
</evidence>
<dbReference type="InterPro" id="IPR051702">
    <property type="entry name" value="SH3_domain_YSC84-like"/>
</dbReference>
<proteinExistence type="predicted"/>
<keyword evidence="1" id="KW-0472">Membrane</keyword>
<keyword evidence="1" id="KW-1133">Transmembrane helix</keyword>
<dbReference type="Pfam" id="PF04366">
    <property type="entry name" value="Ysc84"/>
    <property type="match status" value="1"/>
</dbReference>
<gene>
    <name evidence="3" type="ORF">THII_3245</name>
</gene>
<keyword evidence="1" id="KW-0812">Transmembrane</keyword>
<feature type="domain" description="Ysc84 actin-binding" evidence="2">
    <location>
        <begin position="130"/>
        <end position="251"/>
    </location>
</feature>
<feature type="transmembrane region" description="Helical" evidence="1">
    <location>
        <begin position="15"/>
        <end position="35"/>
    </location>
</feature>
<dbReference type="PANTHER" id="PTHR15629">
    <property type="entry name" value="SH3YL1 PROTEIN"/>
    <property type="match status" value="1"/>
</dbReference>
<protein>
    <recommendedName>
        <fullName evidence="2">Ysc84 actin-binding domain-containing protein</fullName>
    </recommendedName>
</protein>
<dbReference type="OrthoDB" id="9782434at2"/>
<organism evidence="3 4">
    <name type="scientific">Thioploca ingrica</name>
    <dbReference type="NCBI Taxonomy" id="40754"/>
    <lineage>
        <taxon>Bacteria</taxon>
        <taxon>Pseudomonadati</taxon>
        <taxon>Pseudomonadota</taxon>
        <taxon>Gammaproteobacteria</taxon>
        <taxon>Thiotrichales</taxon>
        <taxon>Thiotrichaceae</taxon>
        <taxon>Thioploca</taxon>
    </lineage>
</organism>
<dbReference type="KEGG" id="tig:THII_3245"/>
<dbReference type="CDD" id="cd11524">
    <property type="entry name" value="SYLF"/>
    <property type="match status" value="1"/>
</dbReference>
<evidence type="ECO:0000313" key="3">
    <source>
        <dbReference type="EMBL" id="BAP57542.1"/>
    </source>
</evidence>
<evidence type="ECO:0000256" key="1">
    <source>
        <dbReference type="SAM" id="Phobius"/>
    </source>
</evidence>
<dbReference type="PANTHER" id="PTHR15629:SF2">
    <property type="entry name" value="SH3 DOMAIN-CONTAINING YSC84-LIKE PROTEIN 1"/>
    <property type="match status" value="1"/>
</dbReference>
<dbReference type="AlphaFoldDB" id="A0A090AN85"/>
<accession>A0A090AN85</accession>
<dbReference type="GO" id="GO:0035091">
    <property type="term" value="F:phosphatidylinositol binding"/>
    <property type="evidence" value="ECO:0007669"/>
    <property type="project" value="TreeGrafter"/>
</dbReference>